<dbReference type="InterPro" id="IPR000182">
    <property type="entry name" value="GNAT_dom"/>
</dbReference>
<accession>A0A380BI74</accession>
<dbReference type="Proteomes" id="UP000254519">
    <property type="component" value="Unassembled WGS sequence"/>
</dbReference>
<evidence type="ECO:0000313" key="2">
    <source>
        <dbReference type="EMBL" id="SUJ01755.1"/>
    </source>
</evidence>
<dbReference type="InterPro" id="IPR016181">
    <property type="entry name" value="Acyl_CoA_acyltransferase"/>
</dbReference>
<dbReference type="AlphaFoldDB" id="A0A380BI74"/>
<keyword evidence="3" id="KW-1185">Reference proteome</keyword>
<name>A0A380BI74_SPOPA</name>
<dbReference type="Gene3D" id="3.40.630.30">
    <property type="match status" value="1"/>
</dbReference>
<dbReference type="PROSITE" id="PS51186">
    <property type="entry name" value="GNAT"/>
    <property type="match status" value="1"/>
</dbReference>
<keyword evidence="2" id="KW-0808">Transferase</keyword>
<dbReference type="OrthoDB" id="9799092at2"/>
<gene>
    <name evidence="2" type="ORF">NCTC4822_01197</name>
</gene>
<dbReference type="Pfam" id="PF00583">
    <property type="entry name" value="Acetyltransf_1"/>
    <property type="match status" value="1"/>
</dbReference>
<dbReference type="GO" id="GO:0016747">
    <property type="term" value="F:acyltransferase activity, transferring groups other than amino-acyl groups"/>
    <property type="evidence" value="ECO:0007669"/>
    <property type="project" value="InterPro"/>
</dbReference>
<dbReference type="RefSeq" id="WP_115360592.1">
    <property type="nucleotide sequence ID" value="NZ_CP038012.1"/>
</dbReference>
<feature type="domain" description="N-acetyltransferase" evidence="1">
    <location>
        <begin position="3"/>
        <end position="147"/>
    </location>
</feature>
<evidence type="ECO:0000313" key="3">
    <source>
        <dbReference type="Proteomes" id="UP000254519"/>
    </source>
</evidence>
<organism evidence="2 3">
    <name type="scientific">Sporosarcina pasteurii</name>
    <name type="common">Bacillus pasteurii</name>
    <dbReference type="NCBI Taxonomy" id="1474"/>
    <lineage>
        <taxon>Bacteria</taxon>
        <taxon>Bacillati</taxon>
        <taxon>Bacillota</taxon>
        <taxon>Bacilli</taxon>
        <taxon>Bacillales</taxon>
        <taxon>Caryophanaceae</taxon>
        <taxon>Sporosarcina</taxon>
    </lineage>
</organism>
<evidence type="ECO:0000259" key="1">
    <source>
        <dbReference type="PROSITE" id="PS51186"/>
    </source>
</evidence>
<reference evidence="2 3" key="1">
    <citation type="submission" date="2018-06" db="EMBL/GenBank/DDBJ databases">
        <authorList>
            <consortium name="Pathogen Informatics"/>
            <person name="Doyle S."/>
        </authorList>
    </citation>
    <scope>NUCLEOTIDE SEQUENCE [LARGE SCALE GENOMIC DNA]</scope>
    <source>
        <strain evidence="3">ATCC 11859 / DSM 33 / NCIB 8841 / NCTC 4822</strain>
    </source>
</reference>
<dbReference type="CDD" id="cd04301">
    <property type="entry name" value="NAT_SF"/>
    <property type="match status" value="1"/>
</dbReference>
<proteinExistence type="predicted"/>
<dbReference type="SUPFAM" id="SSF55729">
    <property type="entry name" value="Acyl-CoA N-acyltransferases (Nat)"/>
    <property type="match status" value="1"/>
</dbReference>
<sequence>MKIEVREIQAKETYAVRHPVLRPNQGIETCDYPGDHDETTFHLGAFVDNKLVGIASFYEDAFEDFQEEKQYRLRGMATLPDYRGMQIGAQLIHAAEALLRERSTSIWWCNARKNAIGFYKKLGLAVYGEEFEIEGIGPHKVMVRKLKST</sequence>
<protein>
    <submittedName>
        <fullName evidence="2">Acetyltransferase (GNAT) family</fullName>
    </submittedName>
</protein>
<dbReference type="EMBL" id="UGYZ01000002">
    <property type="protein sequence ID" value="SUJ01755.1"/>
    <property type="molecule type" value="Genomic_DNA"/>
</dbReference>